<sequence>SNESTFGVIESSTRTITHMKDIFSLNSPPSSQKVTATLNNGGDTITFSSLSNSTAASTLCDEVHRQNLNETATNNSEQQP</sequence>
<keyword evidence="2" id="KW-1185">Reference proteome</keyword>
<gene>
    <name evidence="1" type="ORF">OVN521_LOCUS49398</name>
</gene>
<accession>A0A821JZG8</accession>
<dbReference type="EMBL" id="CAJOBG010108031">
    <property type="protein sequence ID" value="CAF4729950.1"/>
    <property type="molecule type" value="Genomic_DNA"/>
</dbReference>
<dbReference type="Proteomes" id="UP000663866">
    <property type="component" value="Unassembled WGS sequence"/>
</dbReference>
<name>A0A821JZG8_9BILA</name>
<dbReference type="AlphaFoldDB" id="A0A821JZG8"/>
<organism evidence="1 2">
    <name type="scientific">Rotaria magnacalcarata</name>
    <dbReference type="NCBI Taxonomy" id="392030"/>
    <lineage>
        <taxon>Eukaryota</taxon>
        <taxon>Metazoa</taxon>
        <taxon>Spiralia</taxon>
        <taxon>Gnathifera</taxon>
        <taxon>Rotifera</taxon>
        <taxon>Eurotatoria</taxon>
        <taxon>Bdelloidea</taxon>
        <taxon>Philodinida</taxon>
        <taxon>Philodinidae</taxon>
        <taxon>Rotaria</taxon>
    </lineage>
</organism>
<comment type="caution">
    <text evidence="1">The sequence shown here is derived from an EMBL/GenBank/DDBJ whole genome shotgun (WGS) entry which is preliminary data.</text>
</comment>
<reference evidence="1" key="1">
    <citation type="submission" date="2021-02" db="EMBL/GenBank/DDBJ databases">
        <authorList>
            <person name="Nowell W R."/>
        </authorList>
    </citation>
    <scope>NUCLEOTIDE SEQUENCE</scope>
</reference>
<proteinExistence type="predicted"/>
<evidence type="ECO:0000313" key="1">
    <source>
        <dbReference type="EMBL" id="CAF4729950.1"/>
    </source>
</evidence>
<feature type="non-terminal residue" evidence="1">
    <location>
        <position position="1"/>
    </location>
</feature>
<protein>
    <submittedName>
        <fullName evidence="1">Uncharacterized protein</fullName>
    </submittedName>
</protein>
<feature type="non-terminal residue" evidence="1">
    <location>
        <position position="80"/>
    </location>
</feature>
<evidence type="ECO:0000313" key="2">
    <source>
        <dbReference type="Proteomes" id="UP000663866"/>
    </source>
</evidence>